<accession>A0A2T3KK48</accession>
<evidence type="ECO:0000313" key="1">
    <source>
        <dbReference type="EMBL" id="PSU99884.1"/>
    </source>
</evidence>
<dbReference type="GO" id="GO:0020037">
    <property type="term" value="F:heme binding"/>
    <property type="evidence" value="ECO:0007669"/>
    <property type="project" value="InterPro"/>
</dbReference>
<dbReference type="RefSeq" id="WP_036790457.1">
    <property type="nucleotide sequence ID" value="NZ_LN794353.1"/>
</dbReference>
<dbReference type="AlphaFoldDB" id="A0A0B7JI09"/>
<evidence type="ECO:0000313" key="2">
    <source>
        <dbReference type="Proteomes" id="UP000241426"/>
    </source>
</evidence>
<dbReference type="EMBL" id="PYNF01000004">
    <property type="protein sequence ID" value="PSU99884.1"/>
    <property type="molecule type" value="Genomic_DNA"/>
</dbReference>
<organism evidence="1 2">
    <name type="scientific">Photobacterium kishitanii</name>
    <dbReference type="NCBI Taxonomy" id="318456"/>
    <lineage>
        <taxon>Bacteria</taxon>
        <taxon>Pseudomonadati</taxon>
        <taxon>Pseudomonadota</taxon>
        <taxon>Gammaproteobacteria</taxon>
        <taxon>Vibrionales</taxon>
        <taxon>Vibrionaceae</taxon>
        <taxon>Photobacterium</taxon>
    </lineage>
</organism>
<comment type="caution">
    <text evidence="1">The sequence shown here is derived from an EMBL/GenBank/DDBJ whole genome shotgun (WGS) entry which is preliminary data.</text>
</comment>
<protein>
    <submittedName>
        <fullName evidence="1">Guanylate cyclase</fullName>
    </submittedName>
</protein>
<dbReference type="Proteomes" id="UP000241426">
    <property type="component" value="Unassembled WGS sequence"/>
</dbReference>
<sequence>MKGIIFTEFITIVESKFGLDVSQQMLDDANDSGVYTAVGSYDHRQLIKLIMSLSHITNVPPSQLQQTYGRLAFPALLQSLPILDIKTDNTFSFIEKVERHIHLEVKKLYPDATPPKFIFSNKTQSTMTMDYHSARCMGYVCMGLLEGCADYFNQSLTITMQPMNTAQSHVRFSLTLTGD</sequence>
<dbReference type="eggNOG" id="COG1719">
    <property type="taxonomic scope" value="Bacteria"/>
</dbReference>
<reference evidence="1 2" key="1">
    <citation type="submission" date="2018-01" db="EMBL/GenBank/DDBJ databases">
        <title>Whole genome sequencing of Histamine producing bacteria.</title>
        <authorList>
            <person name="Butler K."/>
        </authorList>
    </citation>
    <scope>NUCLEOTIDE SEQUENCE [LARGE SCALE GENOMIC DNA]</scope>
    <source>
        <strain evidence="1 2">FS-7.2</strain>
    </source>
</reference>
<dbReference type="InterPro" id="IPR011644">
    <property type="entry name" value="Heme_NO-bd"/>
</dbReference>
<gene>
    <name evidence="1" type="ORF">C9J27_06440</name>
</gene>
<name>A0A0B7JI09_9GAMM</name>
<dbReference type="InterPro" id="IPR024096">
    <property type="entry name" value="NO_sig/Golgi_transp_ligand-bd"/>
</dbReference>
<dbReference type="GeneID" id="29945929"/>
<dbReference type="Gene3D" id="3.90.1520.10">
    <property type="entry name" value="H-NOX domain"/>
    <property type="match status" value="1"/>
</dbReference>
<dbReference type="InterPro" id="IPR038158">
    <property type="entry name" value="H-NOX_domain_sf"/>
</dbReference>
<accession>A0A0B7JI09</accession>
<proteinExistence type="predicted"/>
<dbReference type="SUPFAM" id="SSF111126">
    <property type="entry name" value="Ligand-binding domain in the NO signalling and Golgi transport"/>
    <property type="match status" value="1"/>
</dbReference>
<dbReference type="Pfam" id="PF07700">
    <property type="entry name" value="HNOB"/>
    <property type="match status" value="1"/>
</dbReference>